<dbReference type="GO" id="GO:0000209">
    <property type="term" value="P:protein polyubiquitination"/>
    <property type="evidence" value="ECO:0007669"/>
    <property type="project" value="TreeGrafter"/>
</dbReference>
<accession>A0AAV3NPC9</accession>
<keyword evidence="3" id="KW-1185">Reference proteome</keyword>
<feature type="domain" description="F-box" evidence="1">
    <location>
        <begin position="5"/>
        <end position="51"/>
    </location>
</feature>
<dbReference type="InterPro" id="IPR039588">
    <property type="entry name" value="FBXO4"/>
</dbReference>
<dbReference type="PANTHER" id="PTHR16008:SF4">
    <property type="entry name" value="F-BOX ONLY PROTEIN 4"/>
    <property type="match status" value="1"/>
</dbReference>
<dbReference type="SMART" id="SM00256">
    <property type="entry name" value="FBOX"/>
    <property type="match status" value="1"/>
</dbReference>
<dbReference type="InterPro" id="IPR001810">
    <property type="entry name" value="F-box_dom"/>
</dbReference>
<protein>
    <recommendedName>
        <fullName evidence="1">F-box domain-containing protein</fullName>
    </recommendedName>
</protein>
<dbReference type="AlphaFoldDB" id="A0AAV3NPC9"/>
<name>A0AAV3NPC9_LITER</name>
<evidence type="ECO:0000313" key="2">
    <source>
        <dbReference type="EMBL" id="GAA0140747.1"/>
    </source>
</evidence>
<proteinExistence type="predicted"/>
<dbReference type="Pfam" id="PF12937">
    <property type="entry name" value="F-box-like"/>
    <property type="match status" value="1"/>
</dbReference>
<dbReference type="PANTHER" id="PTHR16008">
    <property type="entry name" value="F-BOX ONLY PROTEIN 4"/>
    <property type="match status" value="1"/>
</dbReference>
<evidence type="ECO:0000259" key="1">
    <source>
        <dbReference type="PROSITE" id="PS50181"/>
    </source>
</evidence>
<comment type="caution">
    <text evidence="2">The sequence shown here is derived from an EMBL/GenBank/DDBJ whole genome shotgun (WGS) entry which is preliminary data.</text>
</comment>
<reference evidence="2 3" key="1">
    <citation type="submission" date="2024-01" db="EMBL/GenBank/DDBJ databases">
        <title>The complete chloroplast genome sequence of Lithospermum erythrorhizon: insights into the phylogenetic relationship among Boraginaceae species and the maternal lineages of purple gromwells.</title>
        <authorList>
            <person name="Okada T."/>
            <person name="Watanabe K."/>
        </authorList>
    </citation>
    <scope>NUCLEOTIDE SEQUENCE [LARGE SCALE GENOMIC DNA]</scope>
</reference>
<dbReference type="InterPro" id="IPR036047">
    <property type="entry name" value="F-box-like_dom_sf"/>
</dbReference>
<dbReference type="EMBL" id="BAABME010000213">
    <property type="protein sequence ID" value="GAA0140747.1"/>
    <property type="molecule type" value="Genomic_DNA"/>
</dbReference>
<dbReference type="Proteomes" id="UP001454036">
    <property type="component" value="Unassembled WGS sequence"/>
</dbReference>
<dbReference type="SUPFAM" id="SSF81383">
    <property type="entry name" value="F-box domain"/>
    <property type="match status" value="1"/>
</dbReference>
<gene>
    <name evidence="2" type="ORF">LIER_02041</name>
</gene>
<dbReference type="Gene3D" id="1.20.1280.50">
    <property type="match status" value="1"/>
</dbReference>
<evidence type="ECO:0000313" key="3">
    <source>
        <dbReference type="Proteomes" id="UP001454036"/>
    </source>
</evidence>
<dbReference type="GO" id="GO:0031146">
    <property type="term" value="P:SCF-dependent proteasomal ubiquitin-dependent protein catabolic process"/>
    <property type="evidence" value="ECO:0007669"/>
    <property type="project" value="InterPro"/>
</dbReference>
<organism evidence="2 3">
    <name type="scientific">Lithospermum erythrorhizon</name>
    <name type="common">Purple gromwell</name>
    <name type="synonym">Lithospermum officinale var. erythrorhizon</name>
    <dbReference type="NCBI Taxonomy" id="34254"/>
    <lineage>
        <taxon>Eukaryota</taxon>
        <taxon>Viridiplantae</taxon>
        <taxon>Streptophyta</taxon>
        <taxon>Embryophyta</taxon>
        <taxon>Tracheophyta</taxon>
        <taxon>Spermatophyta</taxon>
        <taxon>Magnoliopsida</taxon>
        <taxon>eudicotyledons</taxon>
        <taxon>Gunneridae</taxon>
        <taxon>Pentapetalae</taxon>
        <taxon>asterids</taxon>
        <taxon>lamiids</taxon>
        <taxon>Boraginales</taxon>
        <taxon>Boraginaceae</taxon>
        <taxon>Boraginoideae</taxon>
        <taxon>Lithospermeae</taxon>
        <taxon>Lithospermum</taxon>
    </lineage>
</organism>
<dbReference type="GO" id="GO:0019005">
    <property type="term" value="C:SCF ubiquitin ligase complex"/>
    <property type="evidence" value="ECO:0007669"/>
    <property type="project" value="TreeGrafter"/>
</dbReference>
<sequence length="246" mass="28613">MKSETPMQSYLPQDIAFKIISTLEVSDVCSLGSCSQFWRELCLSDSVWKALYRDRWPTLVLANHDSSPNFMDWKEVYARKHAETSLKAAALIDFVEQRLSGDSIEVGNYLKAIEEIHSMMFGFHDVQMFFLKPKLNAVLNLIGLHYCIVFLNVPAKRITETLKNHSLLDKQVCVQWWKLGRWFYGYRLRDEMQSRDISLADLTTAKEREVLGVLQRGVVHEVLRVKITVSKPMCSPWPYQNMPQYE</sequence>
<dbReference type="PROSITE" id="PS50181">
    <property type="entry name" value="FBOX"/>
    <property type="match status" value="1"/>
</dbReference>